<comment type="caution">
    <text evidence="1">The sequence shown here is derived from an EMBL/GenBank/DDBJ whole genome shotgun (WGS) entry which is preliminary data.</text>
</comment>
<evidence type="ECO:0000313" key="2">
    <source>
        <dbReference type="Proteomes" id="UP000176651"/>
    </source>
</evidence>
<dbReference type="Proteomes" id="UP000176651">
    <property type="component" value="Unassembled WGS sequence"/>
</dbReference>
<dbReference type="EMBL" id="META01000003">
    <property type="protein sequence ID" value="OGB74336.1"/>
    <property type="molecule type" value="Genomic_DNA"/>
</dbReference>
<sequence length="214" mass="24800">MVRRKIAYRNFLFAFIAALVLFLSGLFTGQQLTSWQVENIKRFEEDLRTSLTSLELRQTLLKQNICGISDLGQFSAELSDLGKQLANLESRYGKGDNRILELKEPYFLLEIRHYLLMQEAASRCGRDFDLILYFYSNDPKQCEECDNQGYILSYLQEKLGYDQVKMYSFDIRSSSPAVQTLVELHHVKNAPLTVVNGVRYDKFIALEEIEKLLS</sequence>
<accession>A0A1F4NSI9</accession>
<dbReference type="AlphaFoldDB" id="A0A1F4NSI9"/>
<organism evidence="1 2">
    <name type="scientific">candidate division Kazan bacterium RBG_13_50_9</name>
    <dbReference type="NCBI Taxonomy" id="1798535"/>
    <lineage>
        <taxon>Bacteria</taxon>
        <taxon>Bacteria division Kazan-3B-28</taxon>
    </lineage>
</organism>
<name>A0A1F4NSI9_UNCK3</name>
<evidence type="ECO:0000313" key="1">
    <source>
        <dbReference type="EMBL" id="OGB74336.1"/>
    </source>
</evidence>
<reference evidence="1 2" key="1">
    <citation type="journal article" date="2016" name="Nat. Commun.">
        <title>Thousands of microbial genomes shed light on interconnected biogeochemical processes in an aquifer system.</title>
        <authorList>
            <person name="Anantharaman K."/>
            <person name="Brown C.T."/>
            <person name="Hug L.A."/>
            <person name="Sharon I."/>
            <person name="Castelle C.J."/>
            <person name="Probst A.J."/>
            <person name="Thomas B.C."/>
            <person name="Singh A."/>
            <person name="Wilkins M.J."/>
            <person name="Karaoz U."/>
            <person name="Brodie E.L."/>
            <person name="Williams K.H."/>
            <person name="Hubbard S.S."/>
            <person name="Banfield J.F."/>
        </authorList>
    </citation>
    <scope>NUCLEOTIDE SEQUENCE [LARGE SCALE GENOMIC DNA]</scope>
</reference>
<protein>
    <recommendedName>
        <fullName evidence="3">Thioredoxin-like fold domain-containing protein</fullName>
    </recommendedName>
</protein>
<proteinExistence type="predicted"/>
<evidence type="ECO:0008006" key="3">
    <source>
        <dbReference type="Google" id="ProtNLM"/>
    </source>
</evidence>
<gene>
    <name evidence="1" type="ORF">A2V68_01105</name>
</gene>
<dbReference type="STRING" id="1798535.A2V68_01105"/>